<evidence type="ECO:0000256" key="1">
    <source>
        <dbReference type="SAM" id="SignalP"/>
    </source>
</evidence>
<accession>A0A974SPL0</accession>
<reference evidence="2" key="1">
    <citation type="submission" date="2020-11" db="EMBL/GenBank/DDBJ databases">
        <title>Azospira restricta DSM 18626 genome sequence.</title>
        <authorList>
            <person name="Moe W.M."/>
        </authorList>
    </citation>
    <scope>NUCLEOTIDE SEQUENCE</scope>
    <source>
        <strain evidence="2">DSM 18626</strain>
    </source>
</reference>
<name>A0A974SPL0_9RHOO</name>
<organism evidence="2 3">
    <name type="scientific">Azospira restricta</name>
    <dbReference type="NCBI Taxonomy" id="404405"/>
    <lineage>
        <taxon>Bacteria</taxon>
        <taxon>Pseudomonadati</taxon>
        <taxon>Pseudomonadota</taxon>
        <taxon>Betaproteobacteria</taxon>
        <taxon>Rhodocyclales</taxon>
        <taxon>Rhodocyclaceae</taxon>
        <taxon>Azospira</taxon>
    </lineage>
</organism>
<feature type="chain" id="PRO_5036800332" evidence="1">
    <location>
        <begin position="18"/>
        <end position="112"/>
    </location>
</feature>
<dbReference type="Proteomes" id="UP000663444">
    <property type="component" value="Chromosome"/>
</dbReference>
<keyword evidence="1" id="KW-0732">Signal</keyword>
<gene>
    <name evidence="2" type="ORF">IWH25_01835</name>
</gene>
<dbReference type="InterPro" id="IPR021357">
    <property type="entry name" value="DUF2782"/>
</dbReference>
<dbReference type="Pfam" id="PF11191">
    <property type="entry name" value="DUF2782"/>
    <property type="match status" value="1"/>
</dbReference>
<dbReference type="AlphaFoldDB" id="A0A974SPL0"/>
<feature type="signal peptide" evidence="1">
    <location>
        <begin position="1"/>
        <end position="17"/>
    </location>
</feature>
<protein>
    <submittedName>
        <fullName evidence="2">DUF2782 domain-containing protein</fullName>
    </submittedName>
</protein>
<evidence type="ECO:0000313" key="3">
    <source>
        <dbReference type="Proteomes" id="UP000663444"/>
    </source>
</evidence>
<dbReference type="RefSeq" id="WP_203387660.1">
    <property type="nucleotide sequence ID" value="NZ_CP064781.1"/>
</dbReference>
<sequence length="112" mass="12586">MRRLLPLLAFVATAALAQGGKPADLQPLPAVPPPPPEIVPFDAALEPQVTIRKREGDTIEEFRMEGRVYMLKVTPPHGVPYYLVDTQGDGNFTRMETLDDRTRVPMWIIKTF</sequence>
<dbReference type="EMBL" id="CP064781">
    <property type="protein sequence ID" value="QRJ64122.1"/>
    <property type="molecule type" value="Genomic_DNA"/>
</dbReference>
<keyword evidence="3" id="KW-1185">Reference proteome</keyword>
<evidence type="ECO:0000313" key="2">
    <source>
        <dbReference type="EMBL" id="QRJ64122.1"/>
    </source>
</evidence>
<dbReference type="Gene3D" id="2.20.130.30">
    <property type="entry name" value="Protein of unknown function DUF2782"/>
    <property type="match status" value="1"/>
</dbReference>
<proteinExistence type="predicted"/>
<dbReference type="KEGG" id="ares:IWH25_01835"/>